<evidence type="ECO:0000259" key="2">
    <source>
        <dbReference type="PROSITE" id="PS51704"/>
    </source>
</evidence>
<name>A0A1R4IRG0_9MICC</name>
<dbReference type="PROSITE" id="PS51704">
    <property type="entry name" value="GP_PDE"/>
    <property type="match status" value="1"/>
</dbReference>
<dbReference type="SUPFAM" id="SSF51695">
    <property type="entry name" value="PLC-like phosphodiesterases"/>
    <property type="match status" value="1"/>
</dbReference>
<reference evidence="3 4" key="1">
    <citation type="submission" date="2017-02" db="EMBL/GenBank/DDBJ databases">
        <authorList>
            <person name="Peterson S.W."/>
        </authorList>
    </citation>
    <scope>NUCLEOTIDE SEQUENCE [LARGE SCALE GENOMIC DNA]</scope>
    <source>
        <strain evidence="3 4">2B3F</strain>
    </source>
</reference>
<dbReference type="GO" id="GO:0006629">
    <property type="term" value="P:lipid metabolic process"/>
    <property type="evidence" value="ECO:0007669"/>
    <property type="project" value="InterPro"/>
</dbReference>
<dbReference type="EMBL" id="FUKP01000024">
    <property type="protein sequence ID" value="SJN22417.1"/>
    <property type="molecule type" value="Genomic_DNA"/>
</dbReference>
<protein>
    <submittedName>
        <fullName evidence="3">Glycerophosphoryl diester phosphodiesterase</fullName>
        <ecNumber evidence="3">3.1.4.46</ecNumber>
    </submittedName>
</protein>
<dbReference type="GO" id="GO:0008889">
    <property type="term" value="F:glycerophosphodiester phosphodiesterase activity"/>
    <property type="evidence" value="ECO:0007669"/>
    <property type="project" value="UniProtKB-EC"/>
</dbReference>
<proteinExistence type="predicted"/>
<dbReference type="Pfam" id="PF03009">
    <property type="entry name" value="GDPD"/>
    <property type="match status" value="1"/>
</dbReference>
<gene>
    <name evidence="3" type="ORF">FM125_04100</name>
</gene>
<accession>A0A1R4IRG0</accession>
<dbReference type="AlphaFoldDB" id="A0A1R4IRG0"/>
<dbReference type="EC" id="3.1.4.46" evidence="3"/>
<dbReference type="Proteomes" id="UP000196230">
    <property type="component" value="Unassembled WGS sequence"/>
</dbReference>
<evidence type="ECO:0000256" key="1">
    <source>
        <dbReference type="SAM" id="MobiDB-lite"/>
    </source>
</evidence>
<sequence length="321" mass="34267">MHGMTPLVIAHRGASADYAEHTRAAYLHALAVGADGLECDVRLTRDRELVCWHDPTVDRCSDGSGPIAEHTLAQLRRLDVHSWHPASLPAAYGRARDQLLRFADLLEIAAAAGRPLRLAVELKHPSPFGHELEERVLAELVAHGWDPETGMLGAVQVSFMSFDPGSLRHLAPMAGPDALCALVDVDPEPAASRLARGPVTRVAVRAAMQQALAGCEALVWGGGTQLAGPSVAYVRRHLADVKAWTAAGRRLRVWTPDLPEDVAFLVSHGVHELTTNRPGAVRQQLAAGADGAAASVGVRQGRQSSPVHREHAAGLHPLRGV</sequence>
<keyword evidence="3" id="KW-0378">Hydrolase</keyword>
<dbReference type="InterPro" id="IPR017946">
    <property type="entry name" value="PLC-like_Pdiesterase_TIM-brl"/>
</dbReference>
<organism evidence="3 4">
    <name type="scientific">Micrococcus lylae</name>
    <dbReference type="NCBI Taxonomy" id="1273"/>
    <lineage>
        <taxon>Bacteria</taxon>
        <taxon>Bacillati</taxon>
        <taxon>Actinomycetota</taxon>
        <taxon>Actinomycetes</taxon>
        <taxon>Micrococcales</taxon>
        <taxon>Micrococcaceae</taxon>
        <taxon>Micrococcus</taxon>
    </lineage>
</organism>
<evidence type="ECO:0000313" key="4">
    <source>
        <dbReference type="Proteomes" id="UP000196230"/>
    </source>
</evidence>
<feature type="domain" description="GP-PDE" evidence="2">
    <location>
        <begin position="6"/>
        <end position="285"/>
    </location>
</feature>
<dbReference type="PANTHER" id="PTHR46211:SF13">
    <property type="entry name" value="GLYCEROPHOSPHODIESTER PHOSPHODIESTERASE 1-RELATED"/>
    <property type="match status" value="1"/>
</dbReference>
<dbReference type="InterPro" id="IPR030395">
    <property type="entry name" value="GP_PDE_dom"/>
</dbReference>
<dbReference type="Gene3D" id="3.20.20.190">
    <property type="entry name" value="Phosphatidylinositol (PI) phosphodiesterase"/>
    <property type="match status" value="1"/>
</dbReference>
<evidence type="ECO:0000313" key="3">
    <source>
        <dbReference type="EMBL" id="SJN22417.1"/>
    </source>
</evidence>
<dbReference type="PANTHER" id="PTHR46211">
    <property type="entry name" value="GLYCEROPHOSPHORYL DIESTER PHOSPHODIESTERASE"/>
    <property type="match status" value="1"/>
</dbReference>
<feature type="region of interest" description="Disordered" evidence="1">
    <location>
        <begin position="300"/>
        <end position="321"/>
    </location>
</feature>